<accession>A0A507DL67</accession>
<evidence type="ECO:0000256" key="2">
    <source>
        <dbReference type="SAM" id="MobiDB-lite"/>
    </source>
</evidence>
<feature type="region of interest" description="Disordered" evidence="2">
    <location>
        <begin position="143"/>
        <end position="216"/>
    </location>
</feature>
<dbReference type="EMBL" id="QEAM01000269">
    <property type="protein sequence ID" value="TPX42486.1"/>
    <property type="molecule type" value="Genomic_DNA"/>
</dbReference>
<dbReference type="Proteomes" id="UP000317494">
    <property type="component" value="Unassembled WGS sequence"/>
</dbReference>
<evidence type="ECO:0000256" key="1">
    <source>
        <dbReference type="ARBA" id="ARBA00008998"/>
    </source>
</evidence>
<dbReference type="Proteomes" id="UP000320475">
    <property type="component" value="Unassembled WGS sequence"/>
</dbReference>
<reference evidence="6 7" key="1">
    <citation type="journal article" date="2019" name="Sci. Rep.">
        <title>Comparative genomics of chytrid fungi reveal insights into the obligate biotrophic and pathogenic lifestyle of Synchytrium endobioticum.</title>
        <authorList>
            <person name="van de Vossenberg B.T.L.H."/>
            <person name="Warris S."/>
            <person name="Nguyen H.D.T."/>
            <person name="van Gent-Pelzer M.P.E."/>
            <person name="Joly D.L."/>
            <person name="van de Geest H.C."/>
            <person name="Bonants P.J.M."/>
            <person name="Smith D.S."/>
            <person name="Levesque C.A."/>
            <person name="van der Lee T.A.J."/>
        </authorList>
    </citation>
    <scope>NUCLEOTIDE SEQUENCE [LARGE SCALE GENOMIC DNA]</scope>
    <source>
        <strain evidence="4 7">LEV6574</strain>
        <strain evidence="5 6">MB42</strain>
    </source>
</reference>
<dbReference type="STRING" id="286115.A0A507DL67"/>
<feature type="domain" description="NFACT RNA-binding" evidence="3">
    <location>
        <begin position="1"/>
        <end position="111"/>
    </location>
</feature>
<keyword evidence="6" id="KW-1185">Reference proteome</keyword>
<dbReference type="InterPro" id="IPR039730">
    <property type="entry name" value="Jlp2/Ccd25"/>
</dbReference>
<name>A0A507DL67_9FUNG</name>
<dbReference type="VEuPathDB" id="FungiDB:SeMB42_g01462"/>
<comment type="caution">
    <text evidence="5">The sequence shown here is derived from an EMBL/GenBank/DDBJ whole genome shotgun (WGS) entry which is preliminary data.</text>
</comment>
<protein>
    <recommendedName>
        <fullName evidence="3">NFACT RNA-binding domain-containing protein</fullName>
    </recommendedName>
</protein>
<gene>
    <name evidence="4" type="ORF">SeLEV6574_g05577</name>
    <name evidence="5" type="ORF">SeMB42_g01462</name>
</gene>
<dbReference type="InterPro" id="IPR008532">
    <property type="entry name" value="NFACT_RNA-bd"/>
</dbReference>
<dbReference type="PANTHER" id="PTHR13049">
    <property type="entry name" value="DUF814-RELATED"/>
    <property type="match status" value="1"/>
</dbReference>
<dbReference type="PANTHER" id="PTHR13049:SF2">
    <property type="entry name" value="COILED-COIL DOMAIN-CONTAINING PROTEIN 25"/>
    <property type="match status" value="1"/>
</dbReference>
<feature type="compositionally biased region" description="Basic and acidic residues" evidence="2">
    <location>
        <begin position="143"/>
        <end position="183"/>
    </location>
</feature>
<proteinExistence type="inferred from homology"/>
<dbReference type="Pfam" id="PF05670">
    <property type="entry name" value="NFACT-R_1"/>
    <property type="match status" value="1"/>
</dbReference>
<evidence type="ECO:0000313" key="4">
    <source>
        <dbReference type="EMBL" id="TPX42486.1"/>
    </source>
</evidence>
<dbReference type="AlphaFoldDB" id="A0A507DL67"/>
<evidence type="ECO:0000313" key="5">
    <source>
        <dbReference type="EMBL" id="TPX52394.1"/>
    </source>
</evidence>
<evidence type="ECO:0000259" key="3">
    <source>
        <dbReference type="Pfam" id="PF05670"/>
    </source>
</evidence>
<evidence type="ECO:0000313" key="7">
    <source>
        <dbReference type="Proteomes" id="UP000320475"/>
    </source>
</evidence>
<sequence length="216" mass="24894">MVLYFTSDVVTPAAQIYVGKDKFENEELIKYGFEEDVWFHVDKLSSAHVYLRQAKGASWEDIPEALLQDLAQLTKANSIEGNKKDNVTIIYTPWPNLKKTAGMETGQVSFHRDKLVKRIHVPTRVNAIINRLNKTKIEKEPDLAAEKINRQRQDRVDGREADKKKRQEERAEKDAKRVQEEARSYASAMQAKNMKSNRQRAVDESVSVQELEDGFM</sequence>
<dbReference type="EMBL" id="QEAN01000037">
    <property type="protein sequence ID" value="TPX52394.1"/>
    <property type="molecule type" value="Genomic_DNA"/>
</dbReference>
<organism evidence="5 6">
    <name type="scientific">Synchytrium endobioticum</name>
    <dbReference type="NCBI Taxonomy" id="286115"/>
    <lineage>
        <taxon>Eukaryota</taxon>
        <taxon>Fungi</taxon>
        <taxon>Fungi incertae sedis</taxon>
        <taxon>Chytridiomycota</taxon>
        <taxon>Chytridiomycota incertae sedis</taxon>
        <taxon>Chytridiomycetes</taxon>
        <taxon>Synchytriales</taxon>
        <taxon>Synchytriaceae</taxon>
        <taxon>Synchytrium</taxon>
    </lineage>
</organism>
<comment type="similarity">
    <text evidence="1">Belongs to the CCDC25 family.</text>
</comment>
<dbReference type="OrthoDB" id="200398at2759"/>
<evidence type="ECO:0000313" key="6">
    <source>
        <dbReference type="Proteomes" id="UP000317494"/>
    </source>
</evidence>